<proteinExistence type="inferred from homology"/>
<reference evidence="8 9" key="1">
    <citation type="submission" date="2021-01" db="EMBL/GenBank/DDBJ databases">
        <title>Biogeographic distribution of Paracoccus.</title>
        <authorList>
            <person name="Hollensteiner J."/>
            <person name="Leineberger J."/>
            <person name="Brinkhoff T."/>
            <person name="Daniel R."/>
        </authorList>
    </citation>
    <scope>NUCLEOTIDE SEQUENCE [LARGE SCALE GENOMIC DNA]</scope>
    <source>
        <strain evidence="8 9">KCTC 22803</strain>
    </source>
</reference>
<dbReference type="InterPro" id="IPR014729">
    <property type="entry name" value="Rossmann-like_a/b/a_fold"/>
</dbReference>
<evidence type="ECO:0000256" key="6">
    <source>
        <dbReference type="HAMAP-Rule" id="MF_01161"/>
    </source>
</evidence>
<evidence type="ECO:0000313" key="8">
    <source>
        <dbReference type="EMBL" id="WCR05703.1"/>
    </source>
</evidence>
<dbReference type="RefSeq" id="WP_271886490.1">
    <property type="nucleotide sequence ID" value="NZ_CP067136.1"/>
</dbReference>
<feature type="binding site" evidence="6">
    <location>
        <begin position="28"/>
        <end position="33"/>
    </location>
    <ligand>
        <name>ATP</name>
        <dbReference type="ChEBI" id="CHEBI:30616"/>
    </ligand>
</feature>
<comment type="similarity">
    <text evidence="6">Belongs to the tRNA(Ile)-lysidine synthase family.</text>
</comment>
<comment type="domain">
    <text evidence="6">The N-terminal region contains the highly conserved SGGXDS motif, predicted to be a P-loop motif involved in ATP binding.</text>
</comment>
<accession>A0ABY7SFI8</accession>
<dbReference type="SUPFAM" id="SSF52402">
    <property type="entry name" value="Adenine nucleotide alpha hydrolases-like"/>
    <property type="match status" value="1"/>
</dbReference>
<feature type="domain" description="tRNA(Ile)-lysidine/2-thiocytidine synthase N-terminal" evidence="7">
    <location>
        <begin position="24"/>
        <end position="199"/>
    </location>
</feature>
<dbReference type="InterPro" id="IPR012094">
    <property type="entry name" value="tRNA_Ile_lys_synt"/>
</dbReference>
<sequence length="408" mass="44734">MPANPADRIHAALDRLAGDAPALGLAVSGGGDSVALMRIAREWAGDRKLMVATVDHGLRPDSAAEAAQVGDWSRDLDLPHEVLPWQRDGQTGNLMAQAREARMRLLSDWARRHGLAAVLLGHTADDQAETLMMRLARGSGVDGLSAMAETREAMGMRWLRPMLRVQRAELRDWLREHGIDWIDDPSNDNSNFDRVRFRQAIQSLQLDVSALARTATHMQEARDALCHAALSLSKDAVIARGRLILSGRSFGKAPQEIRRRLLVAACRWVTGADYPPRRNTVLHALQAIELGNRVTLDGTMIDPAADRIRIAREPAAALRAPDATAGIWDNRWNINSLPDGHHIAALGTDSLGQTSWRQSGLPRDEAAASPALWLGEQLVAAPLLRPHPGLRISPTRDAADFRRLVLAH</sequence>
<dbReference type="NCBIfam" id="TIGR02432">
    <property type="entry name" value="lysidine_TilS_N"/>
    <property type="match status" value="1"/>
</dbReference>
<evidence type="ECO:0000256" key="3">
    <source>
        <dbReference type="ARBA" id="ARBA00022741"/>
    </source>
</evidence>
<organism evidence="8 9">
    <name type="scientific">Paracoccus fistulariae</name>
    <dbReference type="NCBI Taxonomy" id="658446"/>
    <lineage>
        <taxon>Bacteria</taxon>
        <taxon>Pseudomonadati</taxon>
        <taxon>Pseudomonadota</taxon>
        <taxon>Alphaproteobacteria</taxon>
        <taxon>Rhodobacterales</taxon>
        <taxon>Paracoccaceae</taxon>
        <taxon>Paracoccus</taxon>
    </lineage>
</organism>
<dbReference type="EC" id="6.3.4.19" evidence="6"/>
<evidence type="ECO:0000256" key="2">
    <source>
        <dbReference type="ARBA" id="ARBA00022694"/>
    </source>
</evidence>
<evidence type="ECO:0000313" key="9">
    <source>
        <dbReference type="Proteomes" id="UP001219349"/>
    </source>
</evidence>
<keyword evidence="6" id="KW-0963">Cytoplasm</keyword>
<keyword evidence="1 6" id="KW-0436">Ligase</keyword>
<dbReference type="HAMAP" id="MF_01161">
    <property type="entry name" value="tRNA_Ile_lys_synt"/>
    <property type="match status" value="1"/>
</dbReference>
<dbReference type="EMBL" id="CP067136">
    <property type="protein sequence ID" value="WCR05703.1"/>
    <property type="molecule type" value="Genomic_DNA"/>
</dbReference>
<evidence type="ECO:0000259" key="7">
    <source>
        <dbReference type="Pfam" id="PF01171"/>
    </source>
</evidence>
<keyword evidence="2 6" id="KW-0819">tRNA processing</keyword>
<keyword evidence="9" id="KW-1185">Reference proteome</keyword>
<dbReference type="PANTHER" id="PTHR43033:SF1">
    <property type="entry name" value="TRNA(ILE)-LYSIDINE SYNTHASE-RELATED"/>
    <property type="match status" value="1"/>
</dbReference>
<dbReference type="InterPro" id="IPR011063">
    <property type="entry name" value="TilS/TtcA_N"/>
</dbReference>
<dbReference type="InterPro" id="IPR012795">
    <property type="entry name" value="tRNA_Ile_lys_synt_N"/>
</dbReference>
<comment type="subcellular location">
    <subcellularLocation>
        <location evidence="6">Cytoplasm</location>
    </subcellularLocation>
</comment>
<comment type="function">
    <text evidence="6">Ligates lysine onto the cytidine present at position 34 of the AUA codon-specific tRNA(Ile) that contains the anticodon CAU, in an ATP-dependent manner. Cytidine is converted to lysidine, thus changing the amino acid specificity of the tRNA from methionine to isoleucine.</text>
</comment>
<dbReference type="Gene3D" id="3.40.50.620">
    <property type="entry name" value="HUPs"/>
    <property type="match status" value="1"/>
</dbReference>
<name>A0ABY7SFI8_9RHOB</name>
<protein>
    <recommendedName>
        <fullName evidence="6">tRNA(Ile)-lysidine synthase</fullName>
        <ecNumber evidence="6">6.3.4.19</ecNumber>
    </recommendedName>
    <alternativeName>
        <fullName evidence="6">tRNA(Ile)-2-lysyl-cytidine synthase</fullName>
    </alternativeName>
    <alternativeName>
        <fullName evidence="6">tRNA(Ile)-lysidine synthetase</fullName>
    </alternativeName>
</protein>
<gene>
    <name evidence="6 8" type="primary">tilS</name>
    <name evidence="8" type="ORF">JHX87_09100</name>
</gene>
<comment type="catalytic activity">
    <reaction evidence="5 6">
        <text>cytidine(34) in tRNA(Ile2) + L-lysine + ATP = lysidine(34) in tRNA(Ile2) + AMP + diphosphate + H(+)</text>
        <dbReference type="Rhea" id="RHEA:43744"/>
        <dbReference type="Rhea" id="RHEA-COMP:10625"/>
        <dbReference type="Rhea" id="RHEA-COMP:10670"/>
        <dbReference type="ChEBI" id="CHEBI:15378"/>
        <dbReference type="ChEBI" id="CHEBI:30616"/>
        <dbReference type="ChEBI" id="CHEBI:32551"/>
        <dbReference type="ChEBI" id="CHEBI:33019"/>
        <dbReference type="ChEBI" id="CHEBI:82748"/>
        <dbReference type="ChEBI" id="CHEBI:83665"/>
        <dbReference type="ChEBI" id="CHEBI:456215"/>
        <dbReference type="EC" id="6.3.4.19"/>
    </reaction>
</comment>
<dbReference type="PANTHER" id="PTHR43033">
    <property type="entry name" value="TRNA(ILE)-LYSIDINE SYNTHASE-RELATED"/>
    <property type="match status" value="1"/>
</dbReference>
<keyword evidence="4 6" id="KW-0067">ATP-binding</keyword>
<dbReference type="Proteomes" id="UP001219349">
    <property type="component" value="Chromosome"/>
</dbReference>
<dbReference type="Pfam" id="PF01171">
    <property type="entry name" value="ATP_bind_3"/>
    <property type="match status" value="1"/>
</dbReference>
<keyword evidence="3 6" id="KW-0547">Nucleotide-binding</keyword>
<dbReference type="CDD" id="cd01992">
    <property type="entry name" value="TilS_N"/>
    <property type="match status" value="1"/>
</dbReference>
<evidence type="ECO:0000256" key="4">
    <source>
        <dbReference type="ARBA" id="ARBA00022840"/>
    </source>
</evidence>
<dbReference type="GO" id="GO:0032267">
    <property type="term" value="F:tRNA(Ile)-lysidine synthase activity"/>
    <property type="evidence" value="ECO:0007669"/>
    <property type="project" value="UniProtKB-EC"/>
</dbReference>
<evidence type="ECO:0000256" key="1">
    <source>
        <dbReference type="ARBA" id="ARBA00022598"/>
    </source>
</evidence>
<evidence type="ECO:0000256" key="5">
    <source>
        <dbReference type="ARBA" id="ARBA00048539"/>
    </source>
</evidence>